<evidence type="ECO:0000313" key="7">
    <source>
        <dbReference type="EMBL" id="ALS37680.1"/>
    </source>
</evidence>
<evidence type="ECO:0000313" key="8">
    <source>
        <dbReference type="Proteomes" id="UP000067523"/>
    </source>
</evidence>
<dbReference type="InterPro" id="IPR013525">
    <property type="entry name" value="ABC2_TM"/>
</dbReference>
<dbReference type="KEGG" id="erx:ATZ35_11120"/>
<keyword evidence="5" id="KW-0813">Transport</keyword>
<feature type="domain" description="ABC transmembrane type-2" evidence="6">
    <location>
        <begin position="20"/>
        <end position="247"/>
    </location>
</feature>
<evidence type="ECO:0000256" key="3">
    <source>
        <dbReference type="ARBA" id="ARBA00022989"/>
    </source>
</evidence>
<dbReference type="EMBL" id="CP013655">
    <property type="protein sequence ID" value="ALS37680.1"/>
    <property type="molecule type" value="Genomic_DNA"/>
</dbReference>
<reference evidence="8" key="1">
    <citation type="submission" date="2015-12" db="EMBL/GenBank/DDBJ databases">
        <authorList>
            <person name="Lauer A."/>
            <person name="Humrighouse B."/>
            <person name="Loparev V."/>
            <person name="Shewmaker P.L."/>
            <person name="Whitney A.M."/>
            <person name="McLaughlin R.W."/>
        </authorList>
    </citation>
    <scope>NUCLEOTIDE SEQUENCE [LARGE SCALE GENOMIC DNA]</scope>
    <source>
        <strain evidence="8">LMG 26678</strain>
    </source>
</reference>
<evidence type="ECO:0000256" key="5">
    <source>
        <dbReference type="RuleBase" id="RU361157"/>
    </source>
</evidence>
<proteinExistence type="inferred from homology"/>
<evidence type="ECO:0000256" key="1">
    <source>
        <dbReference type="ARBA" id="ARBA00004141"/>
    </source>
</evidence>
<feature type="transmembrane region" description="Helical" evidence="5">
    <location>
        <begin position="20"/>
        <end position="41"/>
    </location>
</feature>
<dbReference type="Proteomes" id="UP000067523">
    <property type="component" value="Chromosome"/>
</dbReference>
<evidence type="ECO:0000259" key="6">
    <source>
        <dbReference type="PROSITE" id="PS51012"/>
    </source>
</evidence>
<protein>
    <recommendedName>
        <fullName evidence="5">Transport permease protein</fullName>
    </recommendedName>
</protein>
<evidence type="ECO:0000256" key="2">
    <source>
        <dbReference type="ARBA" id="ARBA00022692"/>
    </source>
</evidence>
<dbReference type="InterPro" id="IPR051328">
    <property type="entry name" value="T7SS_ABC-Transporter"/>
</dbReference>
<dbReference type="GO" id="GO:0140359">
    <property type="term" value="F:ABC-type transporter activity"/>
    <property type="evidence" value="ECO:0007669"/>
    <property type="project" value="InterPro"/>
</dbReference>
<gene>
    <name evidence="7" type="ORF">ATZ35_11120</name>
</gene>
<dbReference type="InterPro" id="IPR047817">
    <property type="entry name" value="ABC2_TM_bact-type"/>
</dbReference>
<feature type="transmembrane region" description="Helical" evidence="5">
    <location>
        <begin position="53"/>
        <end position="71"/>
    </location>
</feature>
<evidence type="ECO:0000256" key="4">
    <source>
        <dbReference type="ARBA" id="ARBA00023136"/>
    </source>
</evidence>
<feature type="transmembrane region" description="Helical" evidence="5">
    <location>
        <begin position="136"/>
        <end position="156"/>
    </location>
</feature>
<organism evidence="7 8">
    <name type="scientific">Enterococcus rotai</name>
    <dbReference type="NCBI Taxonomy" id="118060"/>
    <lineage>
        <taxon>Bacteria</taxon>
        <taxon>Bacillati</taxon>
        <taxon>Bacillota</taxon>
        <taxon>Bacilli</taxon>
        <taxon>Lactobacillales</taxon>
        <taxon>Enterococcaceae</taxon>
        <taxon>Enterococcus</taxon>
    </lineage>
</organism>
<comment type="caution">
    <text evidence="5">Lacks conserved residue(s) required for the propagation of feature annotation.</text>
</comment>
<accession>A0A0U2XBZ1</accession>
<dbReference type="STRING" id="118060.ATZ35_11120"/>
<dbReference type="PIRSF" id="PIRSF006648">
    <property type="entry name" value="DrrB"/>
    <property type="match status" value="1"/>
</dbReference>
<dbReference type="Pfam" id="PF01061">
    <property type="entry name" value="ABC2_membrane"/>
    <property type="match status" value="1"/>
</dbReference>
<dbReference type="AlphaFoldDB" id="A0A0U2XBZ1"/>
<sequence length="251" mass="28886">MSAFRKQLVIEVKLYFRQPLYLIFSVIMPVVSLIIFGSMYSEQKYDGADFFSMFIPGFCVLILYASSIFNIGSQIVSDKEKGIYKRILVTPVSLFRFISVIVFKAYITAWLSFFLILLTSRLLFSVYLLSKIGFIFGYSIFILYALLIGIGISFITQKVTTFSAVMMGSFFPMFMLSDAAIPLAMMPAKIQQIAKFNPLFQANQILRSFWVGKIFSEQGFTLWKSYLFLIIIGIAIYTIVLFKWKNRESLF</sequence>
<name>A0A0U2XBZ1_9ENTE</name>
<keyword evidence="3 5" id="KW-1133">Transmembrane helix</keyword>
<comment type="similarity">
    <text evidence="5">Belongs to the ABC-2 integral membrane protein family.</text>
</comment>
<dbReference type="PROSITE" id="PS51012">
    <property type="entry name" value="ABC_TM2"/>
    <property type="match status" value="1"/>
</dbReference>
<feature type="transmembrane region" description="Helical" evidence="5">
    <location>
        <begin position="226"/>
        <end position="244"/>
    </location>
</feature>
<feature type="transmembrane region" description="Helical" evidence="5">
    <location>
        <begin position="162"/>
        <end position="185"/>
    </location>
</feature>
<dbReference type="RefSeq" id="WP_208927308.1">
    <property type="nucleotide sequence ID" value="NZ_CP013655.1"/>
</dbReference>
<keyword evidence="4 5" id="KW-0472">Membrane</keyword>
<keyword evidence="8" id="KW-1185">Reference proteome</keyword>
<dbReference type="GO" id="GO:0043190">
    <property type="term" value="C:ATP-binding cassette (ABC) transporter complex"/>
    <property type="evidence" value="ECO:0007669"/>
    <property type="project" value="InterPro"/>
</dbReference>
<keyword evidence="5" id="KW-1003">Cell membrane</keyword>
<comment type="subcellular location">
    <subcellularLocation>
        <location evidence="5">Cell membrane</location>
        <topology evidence="5">Multi-pass membrane protein</topology>
    </subcellularLocation>
    <subcellularLocation>
        <location evidence="1">Membrane</location>
        <topology evidence="1">Multi-pass membrane protein</topology>
    </subcellularLocation>
</comment>
<dbReference type="PANTHER" id="PTHR43077">
    <property type="entry name" value="TRANSPORT PERMEASE YVFS-RELATED"/>
    <property type="match status" value="1"/>
</dbReference>
<dbReference type="PANTHER" id="PTHR43077:SF10">
    <property type="entry name" value="TRANSPORT PERMEASE PROTEIN"/>
    <property type="match status" value="1"/>
</dbReference>
<dbReference type="InterPro" id="IPR000412">
    <property type="entry name" value="ABC_2_transport"/>
</dbReference>
<keyword evidence="2 5" id="KW-0812">Transmembrane</keyword>